<dbReference type="InterPro" id="IPR029063">
    <property type="entry name" value="SAM-dependent_MTases_sf"/>
</dbReference>
<accession>A0A1W2CRQ4</accession>
<reference evidence="2 3" key="1">
    <citation type="submission" date="2017-04" db="EMBL/GenBank/DDBJ databases">
        <authorList>
            <person name="Afonso C.L."/>
            <person name="Miller P.J."/>
            <person name="Scott M.A."/>
            <person name="Spackman E."/>
            <person name="Goraichik I."/>
            <person name="Dimitrov K.M."/>
            <person name="Suarez D.L."/>
            <person name="Swayne D.E."/>
        </authorList>
    </citation>
    <scope>NUCLEOTIDE SEQUENCE [LARGE SCALE GENOMIC DNA]</scope>
    <source>
        <strain evidence="2 3">CGMCC 1.10972</strain>
    </source>
</reference>
<keyword evidence="2" id="KW-0808">Transferase</keyword>
<dbReference type="GO" id="GO:0008168">
    <property type="term" value="F:methyltransferase activity"/>
    <property type="evidence" value="ECO:0007669"/>
    <property type="project" value="UniProtKB-KW"/>
</dbReference>
<name>A0A1W2CRQ4_9HYPH</name>
<dbReference type="STRING" id="937218.SAMN06297251_11182"/>
<dbReference type="Proteomes" id="UP000192656">
    <property type="component" value="Unassembled WGS sequence"/>
</dbReference>
<evidence type="ECO:0000259" key="1">
    <source>
        <dbReference type="Pfam" id="PF13649"/>
    </source>
</evidence>
<dbReference type="GO" id="GO:0032259">
    <property type="term" value="P:methylation"/>
    <property type="evidence" value="ECO:0007669"/>
    <property type="project" value="UniProtKB-KW"/>
</dbReference>
<protein>
    <submittedName>
        <fullName evidence="2">Methyltransferase domain-containing protein</fullName>
    </submittedName>
</protein>
<evidence type="ECO:0000313" key="3">
    <source>
        <dbReference type="Proteomes" id="UP000192656"/>
    </source>
</evidence>
<dbReference type="Pfam" id="PF13649">
    <property type="entry name" value="Methyltransf_25"/>
    <property type="match status" value="1"/>
</dbReference>
<sequence length="264" mass="28262">MSGFEARWLDLREPADHAARAPSLLRRAAHHMDAGEEPRPLVVDLGCGTGSTLRAFGQTGHGWRWRLVDNDEALLAEASQRRPDGARVETVTADLAHLDREILSGARLVTASALFDLCSDGFVANLIEALKSIGAGLYAALNYDGTTTWSEPHPMDEAIVAAFNHHQRGDKGFGPALGPDSGPAIARLARQAGFMVETAQTPWDLGPDQAGLQERFLEGLAQAARETGRVSGEAAQDWLGVRTERIATSRCVVGHLDCLALPAA</sequence>
<dbReference type="InterPro" id="IPR041698">
    <property type="entry name" value="Methyltransf_25"/>
</dbReference>
<dbReference type="EMBL" id="FWXR01000011">
    <property type="protein sequence ID" value="SMC87925.1"/>
    <property type="molecule type" value="Genomic_DNA"/>
</dbReference>
<organism evidence="2 3">
    <name type="scientific">Fulvimarina manganoxydans</name>
    <dbReference type="NCBI Taxonomy" id="937218"/>
    <lineage>
        <taxon>Bacteria</taxon>
        <taxon>Pseudomonadati</taxon>
        <taxon>Pseudomonadota</taxon>
        <taxon>Alphaproteobacteria</taxon>
        <taxon>Hyphomicrobiales</taxon>
        <taxon>Aurantimonadaceae</taxon>
        <taxon>Fulvimarina</taxon>
    </lineage>
</organism>
<dbReference type="RefSeq" id="WP_084410508.1">
    <property type="nucleotide sequence ID" value="NZ_FWXR01000011.1"/>
</dbReference>
<keyword evidence="3" id="KW-1185">Reference proteome</keyword>
<evidence type="ECO:0000313" key="2">
    <source>
        <dbReference type="EMBL" id="SMC87925.1"/>
    </source>
</evidence>
<keyword evidence="2" id="KW-0489">Methyltransferase</keyword>
<dbReference type="AlphaFoldDB" id="A0A1W2CRQ4"/>
<dbReference type="Gene3D" id="3.40.50.150">
    <property type="entry name" value="Vaccinia Virus protein VP39"/>
    <property type="match status" value="1"/>
</dbReference>
<gene>
    <name evidence="2" type="ORF">SAMN06297251_11182</name>
</gene>
<dbReference type="SUPFAM" id="SSF53335">
    <property type="entry name" value="S-adenosyl-L-methionine-dependent methyltransferases"/>
    <property type="match status" value="1"/>
</dbReference>
<dbReference type="OrthoDB" id="7273451at2"/>
<feature type="domain" description="Methyltransferase" evidence="1">
    <location>
        <begin position="42"/>
        <end position="130"/>
    </location>
</feature>
<proteinExistence type="predicted"/>